<dbReference type="RefSeq" id="WP_143562633.1">
    <property type="nucleotide sequence ID" value="NZ_BMPL01000001.1"/>
</dbReference>
<dbReference type="OrthoDB" id="9779408at2"/>
<dbReference type="EMBL" id="VKGK01000001">
    <property type="protein sequence ID" value="TRY16188.1"/>
    <property type="molecule type" value="Genomic_DNA"/>
</dbReference>
<evidence type="ECO:0000256" key="5">
    <source>
        <dbReference type="PIRNR" id="PIRNR005096"/>
    </source>
</evidence>
<dbReference type="AlphaFoldDB" id="A0A553JUR2"/>
<dbReference type="InterPro" id="IPR011013">
    <property type="entry name" value="Gal_mutarotase_sf_dom"/>
</dbReference>
<evidence type="ECO:0000256" key="6">
    <source>
        <dbReference type="PIRSR" id="PIRSR005096-1"/>
    </source>
</evidence>
<dbReference type="Gene3D" id="2.70.98.10">
    <property type="match status" value="1"/>
</dbReference>
<dbReference type="GO" id="GO:0005737">
    <property type="term" value="C:cytoplasm"/>
    <property type="evidence" value="ECO:0007669"/>
    <property type="project" value="TreeGrafter"/>
</dbReference>
<gene>
    <name evidence="9" type="ORF">FN961_00725</name>
</gene>
<dbReference type="PANTHER" id="PTHR10091:SF0">
    <property type="entry name" value="GALACTOSE MUTAROTASE"/>
    <property type="match status" value="1"/>
</dbReference>
<dbReference type="NCBIfam" id="NF008277">
    <property type="entry name" value="PRK11055.1"/>
    <property type="match status" value="1"/>
</dbReference>
<feature type="binding site" evidence="8">
    <location>
        <begin position="175"/>
        <end position="177"/>
    </location>
    <ligand>
        <name>beta-D-galactose</name>
        <dbReference type="ChEBI" id="CHEBI:27667"/>
    </ligand>
</feature>
<dbReference type="GO" id="GO:0004034">
    <property type="term" value="F:aldose 1-epimerase activity"/>
    <property type="evidence" value="ECO:0007669"/>
    <property type="project" value="UniProtKB-EC"/>
</dbReference>
<dbReference type="EC" id="5.1.3.3" evidence="5"/>
<evidence type="ECO:0000256" key="2">
    <source>
        <dbReference type="ARBA" id="ARBA00006206"/>
    </source>
</evidence>
<dbReference type="Pfam" id="PF01263">
    <property type="entry name" value="Aldose_epim"/>
    <property type="match status" value="1"/>
</dbReference>
<organism evidence="9 10">
    <name type="scientific">Shewanella hanedai</name>
    <name type="common">Alteromonas hanedai</name>
    <dbReference type="NCBI Taxonomy" id="25"/>
    <lineage>
        <taxon>Bacteria</taxon>
        <taxon>Pseudomonadati</taxon>
        <taxon>Pseudomonadota</taxon>
        <taxon>Gammaproteobacteria</taxon>
        <taxon>Alteromonadales</taxon>
        <taxon>Shewanellaceae</taxon>
        <taxon>Shewanella</taxon>
    </lineage>
</organism>
<evidence type="ECO:0000313" key="9">
    <source>
        <dbReference type="EMBL" id="TRY16188.1"/>
    </source>
</evidence>
<dbReference type="GO" id="GO:0030246">
    <property type="term" value="F:carbohydrate binding"/>
    <property type="evidence" value="ECO:0007669"/>
    <property type="project" value="InterPro"/>
</dbReference>
<reference evidence="10" key="1">
    <citation type="submission" date="2019-07" db="EMBL/GenBank/DDBJ databases">
        <title>Shewanella sp. YLB-08 draft genomic sequence.</title>
        <authorList>
            <person name="Yu L."/>
        </authorList>
    </citation>
    <scope>NUCLEOTIDE SEQUENCE [LARGE SCALE GENOMIC DNA]</scope>
    <source>
        <strain evidence="10">JCM 20706</strain>
    </source>
</reference>
<accession>A0A553JUR2</accession>
<sequence length="344" mass="37768">MVRFRTLEPWEDPRGGHIERVRIDNGIIALEVLSLGGIIRSLWTPDKNGERGNIVLGCDSAEDYLAQGAHLGAIAGRYANRVANGQMSYQGESYRLDVNQATNCLHGGSEGFNRKHWHIGALPDGVRLSLTSPDGDMGFPGNCNLQLDYRLVGNNLYMEIFASTDKACPISLTQHSYFNLEGPQSNSNRDHKLQIDSQTLLTLNQLGLPTGTSHVAGHLLDFRQAKLLGPVQEDEAFSATCGIDHCYLTNANHAELTRFGALSAPKSGRTMTLYTNQPSVQIYGANFLQGEKGRNGQVLASHQAICIEPQQIPDGPNKTKLVSDPWINPGQVYHHISRYQFGSC</sequence>
<dbReference type="GO" id="GO:0006006">
    <property type="term" value="P:glucose metabolic process"/>
    <property type="evidence" value="ECO:0007669"/>
    <property type="project" value="TreeGrafter"/>
</dbReference>
<feature type="binding site" evidence="8">
    <location>
        <begin position="80"/>
        <end position="81"/>
    </location>
    <ligand>
        <name>beta-D-galactose</name>
        <dbReference type="ChEBI" id="CHEBI:27667"/>
    </ligand>
</feature>
<dbReference type="SUPFAM" id="SSF74650">
    <property type="entry name" value="Galactose mutarotase-like"/>
    <property type="match status" value="1"/>
</dbReference>
<dbReference type="Proteomes" id="UP000318126">
    <property type="component" value="Unassembled WGS sequence"/>
</dbReference>
<evidence type="ECO:0000256" key="7">
    <source>
        <dbReference type="PIRSR" id="PIRSR005096-2"/>
    </source>
</evidence>
<evidence type="ECO:0000256" key="8">
    <source>
        <dbReference type="PIRSR" id="PIRSR005096-3"/>
    </source>
</evidence>
<comment type="similarity">
    <text evidence="2 5">Belongs to the aldose epimerase family.</text>
</comment>
<keyword evidence="10" id="KW-1185">Reference proteome</keyword>
<feature type="binding site" evidence="7">
    <location>
        <position position="244"/>
    </location>
    <ligand>
        <name>beta-D-galactose</name>
        <dbReference type="ChEBI" id="CHEBI:27667"/>
    </ligand>
</feature>
<dbReference type="PIRSF" id="PIRSF005096">
    <property type="entry name" value="GALM"/>
    <property type="match status" value="1"/>
</dbReference>
<dbReference type="GO" id="GO:0033499">
    <property type="term" value="P:galactose catabolic process via UDP-galactose, Leloir pathway"/>
    <property type="evidence" value="ECO:0007669"/>
    <property type="project" value="TreeGrafter"/>
</dbReference>
<comment type="caution">
    <text evidence="9">The sequence shown here is derived from an EMBL/GenBank/DDBJ whole genome shotgun (WGS) entry which is preliminary data.</text>
</comment>
<evidence type="ECO:0000256" key="3">
    <source>
        <dbReference type="ARBA" id="ARBA00023235"/>
    </source>
</evidence>
<evidence type="ECO:0000256" key="4">
    <source>
        <dbReference type="ARBA" id="ARBA00023277"/>
    </source>
</evidence>
<dbReference type="PANTHER" id="PTHR10091">
    <property type="entry name" value="ALDOSE-1-EPIMERASE"/>
    <property type="match status" value="1"/>
</dbReference>
<dbReference type="CDD" id="cd09019">
    <property type="entry name" value="galactose_mutarotase_like"/>
    <property type="match status" value="1"/>
</dbReference>
<protein>
    <recommendedName>
        <fullName evidence="5">Aldose 1-epimerase</fullName>
        <ecNumber evidence="5">5.1.3.3</ecNumber>
    </recommendedName>
</protein>
<evidence type="ECO:0000256" key="1">
    <source>
        <dbReference type="ARBA" id="ARBA00005028"/>
    </source>
</evidence>
<name>A0A553JUR2_SHEHA</name>
<feature type="active site" description="Proton donor" evidence="6">
    <location>
        <position position="175"/>
    </location>
</feature>
<comment type="pathway">
    <text evidence="1 5">Carbohydrate metabolism; hexose metabolism.</text>
</comment>
<keyword evidence="4 5" id="KW-0119">Carbohydrate metabolism</keyword>
<comment type="catalytic activity">
    <reaction evidence="5">
        <text>alpha-D-glucose = beta-D-glucose</text>
        <dbReference type="Rhea" id="RHEA:10264"/>
        <dbReference type="ChEBI" id="CHEBI:15903"/>
        <dbReference type="ChEBI" id="CHEBI:17925"/>
        <dbReference type="EC" id="5.1.3.3"/>
    </reaction>
</comment>
<keyword evidence="3 5" id="KW-0413">Isomerase</keyword>
<evidence type="ECO:0000313" key="10">
    <source>
        <dbReference type="Proteomes" id="UP000318126"/>
    </source>
</evidence>
<dbReference type="InterPro" id="IPR008183">
    <property type="entry name" value="Aldose_1/G6P_1-epimerase"/>
</dbReference>
<proteinExistence type="inferred from homology"/>
<dbReference type="InterPro" id="IPR014718">
    <property type="entry name" value="GH-type_carb-bd"/>
</dbReference>
<dbReference type="InterPro" id="IPR047215">
    <property type="entry name" value="Galactose_mutarotase-like"/>
</dbReference>
<feature type="active site" description="Proton acceptor" evidence="6">
    <location>
        <position position="308"/>
    </location>
</feature>
<dbReference type="InterPro" id="IPR015443">
    <property type="entry name" value="Aldose_1-epimerase"/>
</dbReference>
<dbReference type="UniPathway" id="UPA00242"/>